<evidence type="ECO:0000256" key="3">
    <source>
        <dbReference type="ARBA" id="ARBA00022475"/>
    </source>
</evidence>
<dbReference type="PANTHER" id="PTHR45621">
    <property type="entry name" value="OS01G0588500 PROTEIN-RELATED"/>
    <property type="match status" value="1"/>
</dbReference>
<dbReference type="InterPro" id="IPR001245">
    <property type="entry name" value="Ser-Thr/Tyr_kinase_cat_dom"/>
</dbReference>
<protein>
    <recommendedName>
        <fullName evidence="2">non-specific serine/threonine protein kinase</fullName>
        <ecNumber evidence="2">2.7.11.1</ecNumber>
    </recommendedName>
</protein>
<organism evidence="14 15">
    <name type="scientific">Eucalyptus globulus</name>
    <name type="common">Tasmanian blue gum</name>
    <dbReference type="NCBI Taxonomy" id="34317"/>
    <lineage>
        <taxon>Eukaryota</taxon>
        <taxon>Viridiplantae</taxon>
        <taxon>Streptophyta</taxon>
        <taxon>Embryophyta</taxon>
        <taxon>Tracheophyta</taxon>
        <taxon>Spermatophyta</taxon>
        <taxon>Magnoliopsida</taxon>
        <taxon>eudicotyledons</taxon>
        <taxon>Gunneridae</taxon>
        <taxon>Pentapetalae</taxon>
        <taxon>rosids</taxon>
        <taxon>malvids</taxon>
        <taxon>Myrtales</taxon>
        <taxon>Myrtaceae</taxon>
        <taxon>Myrtoideae</taxon>
        <taxon>Eucalypteae</taxon>
        <taxon>Eucalyptus</taxon>
    </lineage>
</organism>
<name>A0ABD3JJ04_EUCGL</name>
<dbReference type="EMBL" id="JBJKBG010000008">
    <property type="protein sequence ID" value="KAL3728056.1"/>
    <property type="molecule type" value="Genomic_DNA"/>
</dbReference>
<dbReference type="FunFam" id="1.10.510.10:FF:000095">
    <property type="entry name" value="protein STRUBBELIG-RECEPTOR FAMILY 8"/>
    <property type="match status" value="1"/>
</dbReference>
<evidence type="ECO:0000256" key="6">
    <source>
        <dbReference type="ARBA" id="ARBA00022741"/>
    </source>
</evidence>
<keyword evidence="7" id="KW-0418">Kinase</keyword>
<dbReference type="SUPFAM" id="SSF56112">
    <property type="entry name" value="Protein kinase-like (PK-like)"/>
    <property type="match status" value="1"/>
</dbReference>
<comment type="catalytic activity">
    <reaction evidence="10">
        <text>L-seryl-[protein] + ATP = O-phospho-L-seryl-[protein] + ADP + H(+)</text>
        <dbReference type="Rhea" id="RHEA:17989"/>
        <dbReference type="Rhea" id="RHEA-COMP:9863"/>
        <dbReference type="Rhea" id="RHEA-COMP:11604"/>
        <dbReference type="ChEBI" id="CHEBI:15378"/>
        <dbReference type="ChEBI" id="CHEBI:29999"/>
        <dbReference type="ChEBI" id="CHEBI:30616"/>
        <dbReference type="ChEBI" id="CHEBI:83421"/>
        <dbReference type="ChEBI" id="CHEBI:456216"/>
        <dbReference type="EC" id="2.7.11.1"/>
    </reaction>
</comment>
<dbReference type="InterPro" id="IPR050823">
    <property type="entry name" value="Plant_Ser_Thr_Prot_Kinase"/>
</dbReference>
<keyword evidence="8 11" id="KW-0067">ATP-binding</keyword>
<dbReference type="Pfam" id="PF07714">
    <property type="entry name" value="PK_Tyr_Ser-Thr"/>
    <property type="match status" value="1"/>
</dbReference>
<sequence>MGVCFGTPDFPTPSYAGHLKSGAKWKITTSSSSAASNSHDLLAARDKKAFGDGKIEADPSLTVFSFAELKEATKNFRADALLGEGGFGCVYRGTLHGKQQSGRTETIIAVKTLNPDGAQGYREWLREIAFIGRISHPNLIILLGFCHDDENLALVYEFMPMGSLENQLFGKGSTDRLSWDVRLKIAVGAAKGLAFLHSSNMIHRDFKSANILLDGSYTAKLSDFGLVRSGPLDDKTHVSTQFIGTDGYAAPEYQTTGHLTVKSDVYSFGGVLLEILTGLRACNPRSPTGLATLVKWALPHLHSEGKLSTIMDSRLKGEHCEEFAFQIAQLALICLNLTRKLRPSMSEVVEVLESIEAASVNRILPNA</sequence>
<comment type="subcellular location">
    <subcellularLocation>
        <location evidence="1">Cell membrane</location>
    </subcellularLocation>
</comment>
<keyword evidence="6 11" id="KW-0547">Nucleotide-binding</keyword>
<dbReference type="Gene3D" id="1.10.510.10">
    <property type="entry name" value="Transferase(Phosphotransferase) domain 1"/>
    <property type="match status" value="1"/>
</dbReference>
<evidence type="ECO:0000313" key="15">
    <source>
        <dbReference type="Proteomes" id="UP001634007"/>
    </source>
</evidence>
<dbReference type="AlphaFoldDB" id="A0ABD3JJ04"/>
<dbReference type="GO" id="GO:0005886">
    <property type="term" value="C:plasma membrane"/>
    <property type="evidence" value="ECO:0007669"/>
    <property type="project" value="UniProtKB-SubCell"/>
</dbReference>
<evidence type="ECO:0000256" key="4">
    <source>
        <dbReference type="ARBA" id="ARBA00022527"/>
    </source>
</evidence>
<comment type="caution">
    <text evidence="14">The sequence shown here is derived from an EMBL/GenBank/DDBJ whole genome shotgun (WGS) entry which is preliminary data.</text>
</comment>
<comment type="catalytic activity">
    <reaction evidence="9">
        <text>L-threonyl-[protein] + ATP = O-phospho-L-threonyl-[protein] + ADP + H(+)</text>
        <dbReference type="Rhea" id="RHEA:46608"/>
        <dbReference type="Rhea" id="RHEA-COMP:11060"/>
        <dbReference type="Rhea" id="RHEA-COMP:11605"/>
        <dbReference type="ChEBI" id="CHEBI:15378"/>
        <dbReference type="ChEBI" id="CHEBI:30013"/>
        <dbReference type="ChEBI" id="CHEBI:30616"/>
        <dbReference type="ChEBI" id="CHEBI:61977"/>
        <dbReference type="ChEBI" id="CHEBI:456216"/>
        <dbReference type="EC" id="2.7.11.1"/>
    </reaction>
</comment>
<dbReference type="EC" id="2.7.11.1" evidence="2"/>
<evidence type="ECO:0000256" key="7">
    <source>
        <dbReference type="ARBA" id="ARBA00022777"/>
    </source>
</evidence>
<evidence type="ECO:0000256" key="1">
    <source>
        <dbReference type="ARBA" id="ARBA00004236"/>
    </source>
</evidence>
<evidence type="ECO:0000256" key="12">
    <source>
        <dbReference type="RuleBase" id="RU000304"/>
    </source>
</evidence>
<keyword evidence="3" id="KW-0472">Membrane</keyword>
<dbReference type="PROSITE" id="PS50011">
    <property type="entry name" value="PROTEIN_KINASE_DOM"/>
    <property type="match status" value="1"/>
</dbReference>
<accession>A0ABD3JJ04</accession>
<evidence type="ECO:0000256" key="5">
    <source>
        <dbReference type="ARBA" id="ARBA00022679"/>
    </source>
</evidence>
<feature type="domain" description="Protein kinase" evidence="13">
    <location>
        <begin position="76"/>
        <end position="355"/>
    </location>
</feature>
<dbReference type="Proteomes" id="UP001634007">
    <property type="component" value="Unassembled WGS sequence"/>
</dbReference>
<keyword evidence="15" id="KW-1185">Reference proteome</keyword>
<evidence type="ECO:0000256" key="2">
    <source>
        <dbReference type="ARBA" id="ARBA00012513"/>
    </source>
</evidence>
<dbReference type="InterPro" id="IPR011009">
    <property type="entry name" value="Kinase-like_dom_sf"/>
</dbReference>
<reference evidence="14 15" key="1">
    <citation type="submission" date="2024-11" db="EMBL/GenBank/DDBJ databases">
        <title>Chromosome-level genome assembly of Eucalyptus globulus Labill. provides insights into its genome evolution.</title>
        <authorList>
            <person name="Li X."/>
        </authorList>
    </citation>
    <scope>NUCLEOTIDE SEQUENCE [LARGE SCALE GENOMIC DNA]</scope>
    <source>
        <strain evidence="14">CL2024</strain>
        <tissue evidence="14">Fresh tender leaves</tissue>
    </source>
</reference>
<keyword evidence="3" id="KW-1003">Cell membrane</keyword>
<evidence type="ECO:0000313" key="14">
    <source>
        <dbReference type="EMBL" id="KAL3728056.1"/>
    </source>
</evidence>
<dbReference type="InterPro" id="IPR017441">
    <property type="entry name" value="Protein_kinase_ATP_BS"/>
</dbReference>
<gene>
    <name evidence="14" type="ORF">ACJRO7_032757</name>
</gene>
<dbReference type="GO" id="GO:0005524">
    <property type="term" value="F:ATP binding"/>
    <property type="evidence" value="ECO:0007669"/>
    <property type="project" value="UniProtKB-UniRule"/>
</dbReference>
<dbReference type="PROSITE" id="PS00107">
    <property type="entry name" value="PROTEIN_KINASE_ATP"/>
    <property type="match status" value="1"/>
</dbReference>
<dbReference type="InterPro" id="IPR008271">
    <property type="entry name" value="Ser/Thr_kinase_AS"/>
</dbReference>
<dbReference type="CDD" id="cd14066">
    <property type="entry name" value="STKc_IRAK"/>
    <property type="match status" value="1"/>
</dbReference>
<evidence type="ECO:0000256" key="8">
    <source>
        <dbReference type="ARBA" id="ARBA00022840"/>
    </source>
</evidence>
<dbReference type="PROSITE" id="PS00108">
    <property type="entry name" value="PROTEIN_KINASE_ST"/>
    <property type="match status" value="1"/>
</dbReference>
<feature type="binding site" evidence="11">
    <location>
        <position position="111"/>
    </location>
    <ligand>
        <name>ATP</name>
        <dbReference type="ChEBI" id="CHEBI:30616"/>
    </ligand>
</feature>
<evidence type="ECO:0000256" key="9">
    <source>
        <dbReference type="ARBA" id="ARBA00047899"/>
    </source>
</evidence>
<keyword evidence="4 12" id="KW-0723">Serine/threonine-protein kinase</keyword>
<keyword evidence="5" id="KW-0808">Transferase</keyword>
<evidence type="ECO:0000256" key="10">
    <source>
        <dbReference type="ARBA" id="ARBA00048679"/>
    </source>
</evidence>
<dbReference type="FunFam" id="3.30.200.20:FF:000228">
    <property type="entry name" value="Serine/threonine-protein kinase BIK1"/>
    <property type="match status" value="1"/>
</dbReference>
<comment type="similarity">
    <text evidence="12">Belongs to the protein kinase superfamily.</text>
</comment>
<dbReference type="InterPro" id="IPR000719">
    <property type="entry name" value="Prot_kinase_dom"/>
</dbReference>
<dbReference type="GO" id="GO:0004674">
    <property type="term" value="F:protein serine/threonine kinase activity"/>
    <property type="evidence" value="ECO:0007669"/>
    <property type="project" value="UniProtKB-KW"/>
</dbReference>
<evidence type="ECO:0000259" key="13">
    <source>
        <dbReference type="PROSITE" id="PS50011"/>
    </source>
</evidence>
<evidence type="ECO:0000256" key="11">
    <source>
        <dbReference type="PROSITE-ProRule" id="PRU10141"/>
    </source>
</evidence>
<proteinExistence type="inferred from homology"/>
<dbReference type="Gene3D" id="3.30.200.20">
    <property type="entry name" value="Phosphorylase Kinase, domain 1"/>
    <property type="match status" value="1"/>
</dbReference>